<evidence type="ECO:0000313" key="5">
    <source>
        <dbReference type="Proteomes" id="UP000663920"/>
    </source>
</evidence>
<feature type="domain" description="Peptidase M16 C-terminal" evidence="3">
    <location>
        <begin position="198"/>
        <end position="376"/>
    </location>
</feature>
<evidence type="ECO:0000259" key="2">
    <source>
        <dbReference type="Pfam" id="PF00675"/>
    </source>
</evidence>
<sequence length="682" mass="75573">MKTKILLLIAIITMSFATNAQIDRSKMPTPGPDPVIKLGEAKKFSLDNGLTVIMVENHKLPRVSATLEIDNKPYFEGEIAGVSDMMGSLLGRGTTNISKDDFNEKVDYLGANVGFFSSGASARSLKKYFPEVLGLMADGIKNSQFTQEEFDKEKKVTLESLKATEKNIPAIASRVERLLVYGKKHPNGQFTSKESINKITLQNVKDNFNTYYRPNNAYLVIVGDINPNETKELVKKLFSDWKKGVIPVSSFPKPENVSTTEIDFVNMPTAKQSEVSIVNSIDLTLGDKDYYAALLANKILGGGGSARLFNNLREDKAYTYGSYSSISQSRQTGVFKAYASVRNMVTDSSIVEIQKEINKIRYQKVSEKELQDAKEEYIGNFVMNVQKPETAANFELKIALYNLPEDFYANYIKNINSVTVDDVQNAAIKYFRGDKARIVVTGKGIDVLKNLEKTDYVIKYFDKEGNPTTKPAMTLPIPDGMTAETVINKYLEAIGGKDKVMDVKTTMMVANATIQGTPLVMKIKALSPNKSSQEISVMGNVMQKTVFNGTTGFSESRGQKTPMTPEQIAEAKSGNAIFSDLAYTTGKLVRIEPIDGKNAIVLKYNDTDIYYDMTSGLKVKEVKTVKTPDGKEIETPTVYSDYKAVNGIMFPHSIGIQNGPMSFDFKVKEIKINEGVSEADFK</sequence>
<dbReference type="Pfam" id="PF00675">
    <property type="entry name" value="Peptidase_M16"/>
    <property type="match status" value="1"/>
</dbReference>
<evidence type="ECO:0000313" key="4">
    <source>
        <dbReference type="EMBL" id="QTE24128.1"/>
    </source>
</evidence>
<dbReference type="Proteomes" id="UP000663920">
    <property type="component" value="Chromosome"/>
</dbReference>
<evidence type="ECO:0000259" key="3">
    <source>
        <dbReference type="Pfam" id="PF05193"/>
    </source>
</evidence>
<proteinExistence type="predicted"/>
<gene>
    <name evidence="4" type="ORF">J3359_07645</name>
</gene>
<keyword evidence="5" id="KW-1185">Reference proteome</keyword>
<dbReference type="KEGG" id="pcea:J3359_07645"/>
<dbReference type="InterPro" id="IPR007863">
    <property type="entry name" value="Peptidase_M16_C"/>
</dbReference>
<dbReference type="InterPro" id="IPR050361">
    <property type="entry name" value="MPP/UQCRC_Complex"/>
</dbReference>
<feature type="signal peptide" evidence="1">
    <location>
        <begin position="1"/>
        <end position="20"/>
    </location>
</feature>
<keyword evidence="1" id="KW-0732">Signal</keyword>
<dbReference type="InterPro" id="IPR011765">
    <property type="entry name" value="Pept_M16_N"/>
</dbReference>
<dbReference type="EMBL" id="CP071869">
    <property type="protein sequence ID" value="QTE24128.1"/>
    <property type="molecule type" value="Genomic_DNA"/>
</dbReference>
<dbReference type="PANTHER" id="PTHR11851">
    <property type="entry name" value="METALLOPROTEASE"/>
    <property type="match status" value="1"/>
</dbReference>
<dbReference type="GO" id="GO:0046872">
    <property type="term" value="F:metal ion binding"/>
    <property type="evidence" value="ECO:0007669"/>
    <property type="project" value="InterPro"/>
</dbReference>
<dbReference type="AlphaFoldDB" id="A0A975CR23"/>
<feature type="chain" id="PRO_5036686186" evidence="1">
    <location>
        <begin position="21"/>
        <end position="682"/>
    </location>
</feature>
<protein>
    <submittedName>
        <fullName evidence="4">Insulinase family protein</fullName>
    </submittedName>
</protein>
<dbReference type="RefSeq" id="WP_208080112.1">
    <property type="nucleotide sequence ID" value="NZ_CP071869.1"/>
</dbReference>
<name>A0A975CR23_9FLAO</name>
<dbReference type="InterPro" id="IPR011249">
    <property type="entry name" value="Metalloenz_LuxS/M16"/>
</dbReference>
<accession>A0A975CR23</accession>
<dbReference type="Pfam" id="PF05193">
    <property type="entry name" value="Peptidase_M16_C"/>
    <property type="match status" value="1"/>
</dbReference>
<reference evidence="4 5" key="1">
    <citation type="submission" date="2021-03" db="EMBL/GenBank/DDBJ databases">
        <title>Complete genome of Polaribacter_sp.SM13.</title>
        <authorList>
            <person name="Jeong S.W."/>
            <person name="Bae J.W."/>
        </authorList>
    </citation>
    <scope>NUCLEOTIDE SEQUENCE [LARGE SCALE GENOMIC DNA]</scope>
    <source>
        <strain evidence="4 5">SM13</strain>
    </source>
</reference>
<dbReference type="Gene3D" id="3.30.830.10">
    <property type="entry name" value="Metalloenzyme, LuxS/M16 peptidase-like"/>
    <property type="match status" value="2"/>
</dbReference>
<dbReference type="SUPFAM" id="SSF63411">
    <property type="entry name" value="LuxS/MPP-like metallohydrolase"/>
    <property type="match status" value="2"/>
</dbReference>
<evidence type="ECO:0000256" key="1">
    <source>
        <dbReference type="SAM" id="SignalP"/>
    </source>
</evidence>
<feature type="domain" description="Peptidase M16 N-terminal" evidence="2">
    <location>
        <begin position="76"/>
        <end position="169"/>
    </location>
</feature>
<organism evidence="4 5">
    <name type="scientific">Polaribacter cellanae</name>
    <dbReference type="NCBI Taxonomy" id="2818493"/>
    <lineage>
        <taxon>Bacteria</taxon>
        <taxon>Pseudomonadati</taxon>
        <taxon>Bacteroidota</taxon>
        <taxon>Flavobacteriia</taxon>
        <taxon>Flavobacteriales</taxon>
        <taxon>Flavobacteriaceae</taxon>
    </lineage>
</organism>